<comment type="similarity">
    <text evidence="2">Belongs to the beta-2-microglobulin family.</text>
</comment>
<dbReference type="PANTHER" id="PTHR19944:SF62">
    <property type="entry name" value="BETA-2-MICROGLOBULIN"/>
    <property type="match status" value="1"/>
</dbReference>
<reference evidence="10 11" key="1">
    <citation type="journal article" date="2019" name="Genome Biol. Evol.">
        <title>Whole-Genome Sequencing of the Giant Devil Catfish, Bagarius yarrelli.</title>
        <authorList>
            <person name="Jiang W."/>
            <person name="Lv Y."/>
            <person name="Cheng L."/>
            <person name="Yang K."/>
            <person name="Chao B."/>
            <person name="Wang X."/>
            <person name="Li Y."/>
            <person name="Pan X."/>
            <person name="You X."/>
            <person name="Zhang Y."/>
            <person name="Yang J."/>
            <person name="Li J."/>
            <person name="Zhang X."/>
            <person name="Liu S."/>
            <person name="Sun C."/>
            <person name="Yang J."/>
            <person name="Shi Q."/>
        </authorList>
    </citation>
    <scope>NUCLEOTIDE SEQUENCE [LARGE SCALE GENOMIC DNA]</scope>
    <source>
        <strain evidence="10">JWS20170419001</strain>
        <tissue evidence="10">Muscle</tissue>
    </source>
</reference>
<dbReference type="PROSITE" id="PS00290">
    <property type="entry name" value="IG_MHC"/>
    <property type="match status" value="1"/>
</dbReference>
<dbReference type="SMART" id="SM00407">
    <property type="entry name" value="IGc1"/>
    <property type="match status" value="1"/>
</dbReference>
<dbReference type="InterPro" id="IPR003006">
    <property type="entry name" value="Ig/MHC_CS"/>
</dbReference>
<keyword evidence="7" id="KW-0393">Immunoglobulin domain</keyword>
<dbReference type="SUPFAM" id="SSF48726">
    <property type="entry name" value="Immunoglobulin"/>
    <property type="match status" value="1"/>
</dbReference>
<dbReference type="InterPro" id="IPR003597">
    <property type="entry name" value="Ig_C1-set"/>
</dbReference>
<dbReference type="GO" id="GO:0002474">
    <property type="term" value="P:antigen processing and presentation of peptide antigen via MHC class I"/>
    <property type="evidence" value="ECO:0007669"/>
    <property type="project" value="UniProtKB-KW"/>
</dbReference>
<dbReference type="GO" id="GO:0042612">
    <property type="term" value="C:MHC class I protein complex"/>
    <property type="evidence" value="ECO:0007669"/>
    <property type="project" value="UniProtKB-KW"/>
</dbReference>
<organism evidence="10 11">
    <name type="scientific">Bagarius yarrelli</name>
    <name type="common">Goonch</name>
    <name type="synonym">Bagrus yarrelli</name>
    <dbReference type="NCBI Taxonomy" id="175774"/>
    <lineage>
        <taxon>Eukaryota</taxon>
        <taxon>Metazoa</taxon>
        <taxon>Chordata</taxon>
        <taxon>Craniata</taxon>
        <taxon>Vertebrata</taxon>
        <taxon>Euteleostomi</taxon>
        <taxon>Actinopterygii</taxon>
        <taxon>Neopterygii</taxon>
        <taxon>Teleostei</taxon>
        <taxon>Ostariophysi</taxon>
        <taxon>Siluriformes</taxon>
        <taxon>Sisoridae</taxon>
        <taxon>Sisorinae</taxon>
        <taxon>Bagarius</taxon>
    </lineage>
</organism>
<dbReference type="GO" id="GO:0005576">
    <property type="term" value="C:extracellular region"/>
    <property type="evidence" value="ECO:0007669"/>
    <property type="project" value="UniProtKB-SubCell"/>
</dbReference>
<dbReference type="InterPro" id="IPR013783">
    <property type="entry name" value="Ig-like_fold"/>
</dbReference>
<dbReference type="InterPro" id="IPR007110">
    <property type="entry name" value="Ig-like_dom"/>
</dbReference>
<accession>A0A556UFR8</accession>
<evidence type="ECO:0000256" key="8">
    <source>
        <dbReference type="SAM" id="SignalP"/>
    </source>
</evidence>
<evidence type="ECO:0000256" key="7">
    <source>
        <dbReference type="ARBA" id="ARBA00023319"/>
    </source>
</evidence>
<feature type="signal peptide" evidence="8">
    <location>
        <begin position="1"/>
        <end position="19"/>
    </location>
</feature>
<dbReference type="PROSITE" id="PS50835">
    <property type="entry name" value="IG_LIKE"/>
    <property type="match status" value="1"/>
</dbReference>
<feature type="domain" description="Ig-like" evidence="9">
    <location>
        <begin position="24"/>
        <end position="111"/>
    </location>
</feature>
<dbReference type="Proteomes" id="UP000319801">
    <property type="component" value="Unassembled WGS sequence"/>
</dbReference>
<dbReference type="Pfam" id="PF07654">
    <property type="entry name" value="C1-set"/>
    <property type="match status" value="1"/>
</dbReference>
<dbReference type="Gene3D" id="2.60.40.10">
    <property type="entry name" value="Immunoglobulins"/>
    <property type="match status" value="1"/>
</dbReference>
<comment type="caution">
    <text evidence="10">The sequence shown here is derived from an EMBL/GenBank/DDBJ whole genome shotgun (WGS) entry which is preliminary data.</text>
</comment>
<dbReference type="InterPro" id="IPR050160">
    <property type="entry name" value="MHC/Immunoglobulin"/>
</dbReference>
<comment type="subcellular location">
    <subcellularLocation>
        <location evidence="1">Secreted</location>
    </subcellularLocation>
</comment>
<evidence type="ECO:0000256" key="6">
    <source>
        <dbReference type="ARBA" id="ARBA00022859"/>
    </source>
</evidence>
<dbReference type="PANTHER" id="PTHR19944">
    <property type="entry name" value="MHC CLASS II-RELATED"/>
    <property type="match status" value="1"/>
</dbReference>
<keyword evidence="4" id="KW-0490">MHC I</keyword>
<evidence type="ECO:0000313" key="11">
    <source>
        <dbReference type="Proteomes" id="UP000319801"/>
    </source>
</evidence>
<dbReference type="FunFam" id="2.60.40.10:FF:001005">
    <property type="entry name" value="Beta-2-microglobulin"/>
    <property type="match status" value="1"/>
</dbReference>
<sequence>MNVIVSFLVLVGISACAFAIESPPKIQIYSRNPGVYGKENTLICHVSEFHPPDIEIKLMKNGQEITGAEQTDLSFEKGWKFHLTRSVSFNPVKEDTYTCFVRHMTNIKTITWDPDM</sequence>
<evidence type="ECO:0000256" key="4">
    <source>
        <dbReference type="ARBA" id="ARBA00022451"/>
    </source>
</evidence>
<evidence type="ECO:0000256" key="3">
    <source>
        <dbReference type="ARBA" id="ARBA00018767"/>
    </source>
</evidence>
<evidence type="ECO:0000256" key="1">
    <source>
        <dbReference type="ARBA" id="ARBA00004613"/>
    </source>
</evidence>
<proteinExistence type="inferred from homology"/>
<keyword evidence="6" id="KW-0391">Immunity</keyword>
<dbReference type="InterPro" id="IPR036179">
    <property type="entry name" value="Ig-like_dom_sf"/>
</dbReference>
<dbReference type="EMBL" id="VCAZ01000071">
    <property type="protein sequence ID" value="TSO88096.1"/>
    <property type="molecule type" value="Genomic_DNA"/>
</dbReference>
<protein>
    <recommendedName>
        <fullName evidence="3">Beta-2-microglobulin</fullName>
    </recommendedName>
</protein>
<feature type="chain" id="PRO_5022204283" description="Beta-2-microglobulin" evidence="8">
    <location>
        <begin position="20"/>
        <end position="116"/>
    </location>
</feature>
<evidence type="ECO:0000259" key="9">
    <source>
        <dbReference type="PROSITE" id="PS50835"/>
    </source>
</evidence>
<dbReference type="GO" id="GO:0010038">
    <property type="term" value="P:response to metal ion"/>
    <property type="evidence" value="ECO:0007669"/>
    <property type="project" value="UniProtKB-ARBA"/>
</dbReference>
<name>A0A556UFR8_BAGYA</name>
<dbReference type="OrthoDB" id="9949628at2759"/>
<keyword evidence="8" id="KW-0732">Signal</keyword>
<keyword evidence="11" id="KW-1185">Reference proteome</keyword>
<dbReference type="AlphaFoldDB" id="A0A556UFR8"/>
<evidence type="ECO:0000256" key="5">
    <source>
        <dbReference type="ARBA" id="ARBA00022525"/>
    </source>
</evidence>
<evidence type="ECO:0000313" key="10">
    <source>
        <dbReference type="EMBL" id="TSO88096.1"/>
    </source>
</evidence>
<keyword evidence="5" id="KW-0964">Secreted</keyword>
<evidence type="ECO:0000256" key="2">
    <source>
        <dbReference type="ARBA" id="ARBA00009564"/>
    </source>
</evidence>
<gene>
    <name evidence="10" type="ORF">Baya_10543</name>
</gene>